<dbReference type="RefSeq" id="WP_179618268.1">
    <property type="nucleotide sequence ID" value="NZ_JACCBW010000001.1"/>
</dbReference>
<evidence type="ECO:0000313" key="1">
    <source>
        <dbReference type="EMBL" id="NYE35640.1"/>
    </source>
</evidence>
<sequence>MTATPLSPSIMLATSMHAQPGVYALLLGSGVSSGAGIATGWGVVTTLVREVAALVDLETDKDNAATGDGRTEVEKATADPEQWWSDRYGTELGYSTLLEELAPTPAVRQGRLAKFFEPTDEERAEGIKTPSAAHHAVADLVRRGFIRVILTTNFDRLMEQALEAAGISPQVISRPQAVQGMAPLAHAPATVIKLHGDYKDLDSLNTADELATYPQPWTQLLHQVLDEYGLVISGWSAQWDTALVSTIEESPSRRYPLYWDSRSSRGDTAKRLLAHRHGHVIPAPGGADQLFSELSDNVDALERLAQPPLTTAMATARLKRYLPNPVHRIDLHDLLLGTAEHVAQAIAEQPLNPPRIDGETIESLWNTHLEAVAPLTQLLVTGIWHDSDGEHTGLWIDTLQRLVDAGTAPINSAITGFDNARLWPALIAFTAAGVTATHRRHDRTLIGLAENVQGRGQMGTGKQEPAAHLLHPHRILESNWVLNMPRWHGTPWNYPASHLLKNDLRRFFDESIPNEATYTQAFHGYEYRIGLIQQHLQHPDGYSLPAQAGEFVGERGWTREGIPHAETEFLRAIERDPTWWDYLVEQPEDLEGHLAAHREVLARYQRRG</sequence>
<gene>
    <name evidence="1" type="ORF">F4692_000744</name>
</gene>
<dbReference type="Gene3D" id="3.40.50.1220">
    <property type="entry name" value="TPP-binding domain"/>
    <property type="match status" value="1"/>
</dbReference>
<dbReference type="Proteomes" id="UP000549911">
    <property type="component" value="Unassembled WGS sequence"/>
</dbReference>
<accession>A0A7Y9H0N0</accession>
<evidence type="ECO:0000313" key="2">
    <source>
        <dbReference type="Proteomes" id="UP000549911"/>
    </source>
</evidence>
<dbReference type="InterPro" id="IPR029035">
    <property type="entry name" value="DHS-like_NAD/FAD-binding_dom"/>
</dbReference>
<reference evidence="1 2" key="1">
    <citation type="submission" date="2020-07" db="EMBL/GenBank/DDBJ databases">
        <authorList>
            <person name="Partida-Martinez L."/>
            <person name="Huntemann M."/>
            <person name="Clum A."/>
            <person name="Wang J."/>
            <person name="Palaniappan K."/>
            <person name="Ritter S."/>
            <person name="Chen I.-M."/>
            <person name="Stamatis D."/>
            <person name="Reddy T."/>
            <person name="O'Malley R."/>
            <person name="Daum C."/>
            <person name="Shapiro N."/>
            <person name="Ivanova N."/>
            <person name="Kyrpides N."/>
            <person name="Woyke T."/>
        </authorList>
    </citation>
    <scope>NUCLEOTIDE SEQUENCE [LARGE SCALE GENOMIC DNA]</scope>
    <source>
        <strain evidence="1 2">AT2.17</strain>
    </source>
</reference>
<evidence type="ECO:0008006" key="3">
    <source>
        <dbReference type="Google" id="ProtNLM"/>
    </source>
</evidence>
<keyword evidence="2" id="KW-1185">Reference proteome</keyword>
<protein>
    <recommendedName>
        <fullName evidence="3">SIR2-like domain-containing protein</fullName>
    </recommendedName>
</protein>
<organism evidence="1 2">
    <name type="scientific">Nocardioides cavernae</name>
    <dbReference type="NCBI Taxonomy" id="1921566"/>
    <lineage>
        <taxon>Bacteria</taxon>
        <taxon>Bacillati</taxon>
        <taxon>Actinomycetota</taxon>
        <taxon>Actinomycetes</taxon>
        <taxon>Propionibacteriales</taxon>
        <taxon>Nocardioidaceae</taxon>
        <taxon>Nocardioides</taxon>
    </lineage>
</organism>
<comment type="caution">
    <text evidence="1">The sequence shown here is derived from an EMBL/GenBank/DDBJ whole genome shotgun (WGS) entry which is preliminary data.</text>
</comment>
<reference evidence="1 2" key="2">
    <citation type="submission" date="2020-08" db="EMBL/GenBank/DDBJ databases">
        <title>The Agave Microbiome: Exploring the role of microbial communities in plant adaptations to desert environments.</title>
        <authorList>
            <person name="Partida-Martinez L.P."/>
        </authorList>
    </citation>
    <scope>NUCLEOTIDE SEQUENCE [LARGE SCALE GENOMIC DNA]</scope>
    <source>
        <strain evidence="1 2">AT2.17</strain>
    </source>
</reference>
<dbReference type="Pfam" id="PF13289">
    <property type="entry name" value="SIR2_2"/>
    <property type="match status" value="1"/>
</dbReference>
<name>A0A7Y9H0N0_9ACTN</name>
<dbReference type="EMBL" id="JACCBW010000001">
    <property type="protein sequence ID" value="NYE35640.1"/>
    <property type="molecule type" value="Genomic_DNA"/>
</dbReference>
<dbReference type="SUPFAM" id="SSF52467">
    <property type="entry name" value="DHS-like NAD/FAD-binding domain"/>
    <property type="match status" value="1"/>
</dbReference>
<proteinExistence type="predicted"/>
<dbReference type="AlphaFoldDB" id="A0A7Y9H0N0"/>